<dbReference type="GO" id="GO:0000978">
    <property type="term" value="F:RNA polymerase II cis-regulatory region sequence-specific DNA binding"/>
    <property type="evidence" value="ECO:0007669"/>
    <property type="project" value="TreeGrafter"/>
</dbReference>
<keyword evidence="5" id="KW-0010">Activator</keyword>
<feature type="region of interest" description="Disordered" evidence="9">
    <location>
        <begin position="164"/>
        <end position="187"/>
    </location>
</feature>
<comment type="subcellular location">
    <subcellularLocation>
        <location evidence="1">Nucleus</location>
    </subcellularLocation>
</comment>
<dbReference type="GO" id="GO:0001080">
    <property type="term" value="P:nitrogen catabolite activation of transcription from RNA polymerase II promoter"/>
    <property type="evidence" value="ECO:0007669"/>
    <property type="project" value="TreeGrafter"/>
</dbReference>
<organism evidence="11 12">
    <name type="scientific">Aspergillus violaceofuscus (strain CBS 115571)</name>
    <dbReference type="NCBI Taxonomy" id="1450538"/>
    <lineage>
        <taxon>Eukaryota</taxon>
        <taxon>Fungi</taxon>
        <taxon>Dikarya</taxon>
        <taxon>Ascomycota</taxon>
        <taxon>Pezizomycotina</taxon>
        <taxon>Eurotiomycetes</taxon>
        <taxon>Eurotiomycetidae</taxon>
        <taxon>Eurotiales</taxon>
        <taxon>Aspergillaceae</taxon>
        <taxon>Aspergillus</taxon>
    </lineage>
</organism>
<dbReference type="OMA" id="GPGHEEW"/>
<dbReference type="CDD" id="cd12193">
    <property type="entry name" value="bZIP_GCN4"/>
    <property type="match status" value="1"/>
</dbReference>
<keyword evidence="6" id="KW-0804">Transcription</keyword>
<evidence type="ECO:0000256" key="8">
    <source>
        <dbReference type="ARBA" id="ARBA00061302"/>
    </source>
</evidence>
<dbReference type="PROSITE" id="PS00036">
    <property type="entry name" value="BZIP_BASIC"/>
    <property type="match status" value="1"/>
</dbReference>
<evidence type="ECO:0000256" key="1">
    <source>
        <dbReference type="ARBA" id="ARBA00004123"/>
    </source>
</evidence>
<protein>
    <recommendedName>
        <fullName evidence="10">BZIP domain-containing protein</fullName>
    </recommendedName>
</protein>
<evidence type="ECO:0000313" key="11">
    <source>
        <dbReference type="EMBL" id="PYI18409.1"/>
    </source>
</evidence>
<evidence type="ECO:0000256" key="4">
    <source>
        <dbReference type="ARBA" id="ARBA00023125"/>
    </source>
</evidence>
<dbReference type="PANTHER" id="PTHR11462:SF35">
    <property type="entry name" value="TRANSCRIPTION FACTOR JRA"/>
    <property type="match status" value="1"/>
</dbReference>
<gene>
    <name evidence="11" type="ORF">BO99DRAFT_169263</name>
</gene>
<accession>A0A2V5H359</accession>
<dbReference type="GO" id="GO:1903833">
    <property type="term" value="P:positive regulation of cellular response to amino acid starvation"/>
    <property type="evidence" value="ECO:0007669"/>
    <property type="project" value="TreeGrafter"/>
</dbReference>
<dbReference type="Gene3D" id="3.30.160.60">
    <property type="entry name" value="Classic Zinc Finger"/>
    <property type="match status" value="1"/>
</dbReference>
<evidence type="ECO:0000256" key="2">
    <source>
        <dbReference type="ARBA" id="ARBA00022605"/>
    </source>
</evidence>
<dbReference type="STRING" id="1450538.A0A2V5H359"/>
<dbReference type="GO" id="GO:0005667">
    <property type="term" value="C:transcription regulator complex"/>
    <property type="evidence" value="ECO:0007669"/>
    <property type="project" value="TreeGrafter"/>
</dbReference>
<dbReference type="FunFam" id="3.30.160.60:FF:001491">
    <property type="entry name" value="Cross-pathway control protein A"/>
    <property type="match status" value="1"/>
</dbReference>
<feature type="region of interest" description="Disordered" evidence="9">
    <location>
        <begin position="212"/>
        <end position="243"/>
    </location>
</feature>
<evidence type="ECO:0000256" key="6">
    <source>
        <dbReference type="ARBA" id="ARBA00023163"/>
    </source>
</evidence>
<evidence type="ECO:0000256" key="9">
    <source>
        <dbReference type="SAM" id="MobiDB-lite"/>
    </source>
</evidence>
<keyword evidence="12" id="KW-1185">Reference proteome</keyword>
<dbReference type="PROSITE" id="PS50217">
    <property type="entry name" value="BZIP"/>
    <property type="match status" value="1"/>
</dbReference>
<comment type="similarity">
    <text evidence="8">Belongs to the bZIP family. GCN4 subfamily.</text>
</comment>
<sequence length="276" mass="30021">MSTSMIPQDLSELFDFQPGSMEATMLSPQMMTGNFFGQGVEAAPPATVSPQDLFLDASSLAPPPSATFTDLSTPPLATPGSFSQNTSPLFTPEMELMTSVEDWDALFPISQEVNRLDQLIDPVEMIPAMDSGEMIPPLPPTKSMGPPHSPIIRESASPIIRQRKSPAPASGVAPRSISPPTTRVKHSTVAGVTKHSTVAGVNARQRKELAPITCDPSDPAAMKRARNTEAARKSRARKLERQEELERRVAELEESLLQAQQSEQYWKMKALAMEGQ</sequence>
<dbReference type="SUPFAM" id="SSF57959">
    <property type="entry name" value="Leucine zipper domain"/>
    <property type="match status" value="1"/>
</dbReference>
<dbReference type="GO" id="GO:0005634">
    <property type="term" value="C:nucleus"/>
    <property type="evidence" value="ECO:0007669"/>
    <property type="project" value="UniProtKB-SubCell"/>
</dbReference>
<evidence type="ECO:0000256" key="5">
    <source>
        <dbReference type="ARBA" id="ARBA00023159"/>
    </source>
</evidence>
<keyword evidence="7" id="KW-0539">Nucleus</keyword>
<keyword evidence="4" id="KW-0238">DNA-binding</keyword>
<dbReference type="Proteomes" id="UP000249829">
    <property type="component" value="Unassembled WGS sequence"/>
</dbReference>
<dbReference type="PANTHER" id="PTHR11462">
    <property type="entry name" value="JUN TRANSCRIPTION FACTOR-RELATED"/>
    <property type="match status" value="1"/>
</dbReference>
<dbReference type="GO" id="GO:0008652">
    <property type="term" value="P:amino acid biosynthetic process"/>
    <property type="evidence" value="ECO:0007669"/>
    <property type="project" value="UniProtKB-KW"/>
</dbReference>
<proteinExistence type="inferred from homology"/>
<dbReference type="SMART" id="SM00338">
    <property type="entry name" value="BRLZ"/>
    <property type="match status" value="1"/>
</dbReference>
<dbReference type="AlphaFoldDB" id="A0A2V5H359"/>
<feature type="domain" description="BZIP" evidence="10">
    <location>
        <begin position="223"/>
        <end position="254"/>
    </location>
</feature>
<feature type="compositionally biased region" description="Basic and acidic residues" evidence="9">
    <location>
        <begin position="226"/>
        <end position="243"/>
    </location>
</feature>
<dbReference type="GO" id="GO:0000981">
    <property type="term" value="F:DNA-binding transcription factor activity, RNA polymerase II-specific"/>
    <property type="evidence" value="ECO:0007669"/>
    <property type="project" value="TreeGrafter"/>
</dbReference>
<keyword evidence="2" id="KW-0028">Amino-acid biosynthesis</keyword>
<evidence type="ECO:0000313" key="12">
    <source>
        <dbReference type="Proteomes" id="UP000249829"/>
    </source>
</evidence>
<dbReference type="EMBL" id="KZ825145">
    <property type="protein sequence ID" value="PYI18409.1"/>
    <property type="molecule type" value="Genomic_DNA"/>
</dbReference>
<evidence type="ECO:0000256" key="3">
    <source>
        <dbReference type="ARBA" id="ARBA00023015"/>
    </source>
</evidence>
<evidence type="ECO:0000259" key="10">
    <source>
        <dbReference type="PROSITE" id="PS50217"/>
    </source>
</evidence>
<keyword evidence="3" id="KW-0805">Transcription regulation</keyword>
<dbReference type="InterPro" id="IPR004827">
    <property type="entry name" value="bZIP"/>
</dbReference>
<evidence type="ECO:0000256" key="7">
    <source>
        <dbReference type="ARBA" id="ARBA00023242"/>
    </source>
</evidence>
<dbReference type="InterPro" id="IPR050946">
    <property type="entry name" value="AP-1_TF_bZIP"/>
</dbReference>
<name>A0A2V5H359_ASPV1</name>
<reference evidence="11 12" key="1">
    <citation type="submission" date="2018-02" db="EMBL/GenBank/DDBJ databases">
        <title>The genomes of Aspergillus section Nigri reveals drivers in fungal speciation.</title>
        <authorList>
            <consortium name="DOE Joint Genome Institute"/>
            <person name="Vesth T.C."/>
            <person name="Nybo J."/>
            <person name="Theobald S."/>
            <person name="Brandl J."/>
            <person name="Frisvad J.C."/>
            <person name="Nielsen K.F."/>
            <person name="Lyhne E.K."/>
            <person name="Kogle M.E."/>
            <person name="Kuo A."/>
            <person name="Riley R."/>
            <person name="Clum A."/>
            <person name="Nolan M."/>
            <person name="Lipzen A."/>
            <person name="Salamov A."/>
            <person name="Henrissat B."/>
            <person name="Wiebenga A."/>
            <person name="De vries R.P."/>
            <person name="Grigoriev I.V."/>
            <person name="Mortensen U.H."/>
            <person name="Andersen M.R."/>
            <person name="Baker S.E."/>
        </authorList>
    </citation>
    <scope>NUCLEOTIDE SEQUENCE [LARGE SCALE GENOMIC DNA]</scope>
    <source>
        <strain evidence="11 12">CBS 115571</strain>
    </source>
</reference>
<dbReference type="InterPro" id="IPR046347">
    <property type="entry name" value="bZIP_sf"/>
</dbReference>
<dbReference type="Pfam" id="PF07716">
    <property type="entry name" value="bZIP_2"/>
    <property type="match status" value="1"/>
</dbReference>